<accession>A0ABN9RCP3</accession>
<feature type="non-terminal residue" evidence="2">
    <location>
        <position position="234"/>
    </location>
</feature>
<sequence>MEPGAGRPGAAPSGASPVRARLDALLERAAAQGLCDGGPGSAGDGTIVGDAAAVAKAAGIRFTTVYEVLAEAEEALQLPGCPAVVALRVGDLCEVVSPVCVRREEALDSEVLVERVAPGRRLRVLEVGRRDRPRIRVAGAGGGATSGWVSVRAHGGDELVRPVEAPRLAGAAGSIGPVEQLSAGLAALGSSTSAFVSQAPATRWPRGPPASRSSRSSPSGRARRTRRRLGVNSR</sequence>
<feature type="compositionally biased region" description="Basic residues" evidence="1">
    <location>
        <begin position="221"/>
        <end position="234"/>
    </location>
</feature>
<organism evidence="2 3">
    <name type="scientific">Prorocentrum cordatum</name>
    <dbReference type="NCBI Taxonomy" id="2364126"/>
    <lineage>
        <taxon>Eukaryota</taxon>
        <taxon>Sar</taxon>
        <taxon>Alveolata</taxon>
        <taxon>Dinophyceae</taxon>
        <taxon>Prorocentrales</taxon>
        <taxon>Prorocentraceae</taxon>
        <taxon>Prorocentrum</taxon>
    </lineage>
</organism>
<dbReference type="EMBL" id="CAUYUJ010005579">
    <property type="protein sequence ID" value="CAK0814237.1"/>
    <property type="molecule type" value="Genomic_DNA"/>
</dbReference>
<evidence type="ECO:0000256" key="1">
    <source>
        <dbReference type="SAM" id="MobiDB-lite"/>
    </source>
</evidence>
<reference evidence="2" key="1">
    <citation type="submission" date="2023-10" db="EMBL/GenBank/DDBJ databases">
        <authorList>
            <person name="Chen Y."/>
            <person name="Shah S."/>
            <person name="Dougan E. K."/>
            <person name="Thang M."/>
            <person name="Chan C."/>
        </authorList>
    </citation>
    <scope>NUCLEOTIDE SEQUENCE [LARGE SCALE GENOMIC DNA]</scope>
</reference>
<evidence type="ECO:0000313" key="3">
    <source>
        <dbReference type="Proteomes" id="UP001189429"/>
    </source>
</evidence>
<name>A0ABN9RCP3_9DINO</name>
<proteinExistence type="predicted"/>
<gene>
    <name evidence="2" type="ORF">PCOR1329_LOCUS17893</name>
</gene>
<feature type="region of interest" description="Disordered" evidence="1">
    <location>
        <begin position="196"/>
        <end position="234"/>
    </location>
</feature>
<evidence type="ECO:0000313" key="2">
    <source>
        <dbReference type="EMBL" id="CAK0814237.1"/>
    </source>
</evidence>
<dbReference type="Proteomes" id="UP001189429">
    <property type="component" value="Unassembled WGS sequence"/>
</dbReference>
<comment type="caution">
    <text evidence="2">The sequence shown here is derived from an EMBL/GenBank/DDBJ whole genome shotgun (WGS) entry which is preliminary data.</text>
</comment>
<feature type="compositionally biased region" description="Low complexity" evidence="1">
    <location>
        <begin position="209"/>
        <end position="220"/>
    </location>
</feature>
<protein>
    <submittedName>
        <fullName evidence="2">Uncharacterized protein</fullName>
    </submittedName>
</protein>
<keyword evidence="3" id="KW-1185">Reference proteome</keyword>